<evidence type="ECO:0000313" key="3">
    <source>
        <dbReference type="Proteomes" id="UP000059680"/>
    </source>
</evidence>
<reference evidence="3" key="1">
    <citation type="journal article" date="2005" name="Nature">
        <title>The map-based sequence of the rice genome.</title>
        <authorList>
            <consortium name="International rice genome sequencing project (IRGSP)"/>
            <person name="Matsumoto T."/>
            <person name="Wu J."/>
            <person name="Kanamori H."/>
            <person name="Katayose Y."/>
            <person name="Fujisawa M."/>
            <person name="Namiki N."/>
            <person name="Mizuno H."/>
            <person name="Yamamoto K."/>
            <person name="Antonio B.A."/>
            <person name="Baba T."/>
            <person name="Sakata K."/>
            <person name="Nagamura Y."/>
            <person name="Aoki H."/>
            <person name="Arikawa K."/>
            <person name="Arita K."/>
            <person name="Bito T."/>
            <person name="Chiden Y."/>
            <person name="Fujitsuka N."/>
            <person name="Fukunaka R."/>
            <person name="Hamada M."/>
            <person name="Harada C."/>
            <person name="Hayashi A."/>
            <person name="Hijishita S."/>
            <person name="Honda M."/>
            <person name="Hosokawa S."/>
            <person name="Ichikawa Y."/>
            <person name="Idonuma A."/>
            <person name="Iijima M."/>
            <person name="Ikeda M."/>
            <person name="Ikeno M."/>
            <person name="Ito K."/>
            <person name="Ito S."/>
            <person name="Ito T."/>
            <person name="Ito Y."/>
            <person name="Ito Y."/>
            <person name="Iwabuchi A."/>
            <person name="Kamiya K."/>
            <person name="Karasawa W."/>
            <person name="Kurita K."/>
            <person name="Katagiri S."/>
            <person name="Kikuta A."/>
            <person name="Kobayashi H."/>
            <person name="Kobayashi N."/>
            <person name="Machita K."/>
            <person name="Maehara T."/>
            <person name="Masukawa M."/>
            <person name="Mizubayashi T."/>
            <person name="Mukai Y."/>
            <person name="Nagasaki H."/>
            <person name="Nagata Y."/>
            <person name="Naito S."/>
            <person name="Nakashima M."/>
            <person name="Nakama Y."/>
            <person name="Nakamichi Y."/>
            <person name="Nakamura M."/>
            <person name="Meguro A."/>
            <person name="Negishi M."/>
            <person name="Ohta I."/>
            <person name="Ohta T."/>
            <person name="Okamoto M."/>
            <person name="Ono N."/>
            <person name="Saji S."/>
            <person name="Sakaguchi M."/>
            <person name="Sakai K."/>
            <person name="Shibata M."/>
            <person name="Shimokawa T."/>
            <person name="Song J."/>
            <person name="Takazaki Y."/>
            <person name="Terasawa K."/>
            <person name="Tsugane M."/>
            <person name="Tsuji K."/>
            <person name="Ueda S."/>
            <person name="Waki K."/>
            <person name="Yamagata H."/>
            <person name="Yamamoto M."/>
            <person name="Yamamoto S."/>
            <person name="Yamane H."/>
            <person name="Yoshiki S."/>
            <person name="Yoshihara R."/>
            <person name="Yukawa K."/>
            <person name="Zhong H."/>
            <person name="Yano M."/>
            <person name="Yuan Q."/>
            <person name="Ouyang S."/>
            <person name="Liu J."/>
            <person name="Jones K.M."/>
            <person name="Gansberger K."/>
            <person name="Moffat K."/>
            <person name="Hill J."/>
            <person name="Bera J."/>
            <person name="Fadrosh D."/>
            <person name="Jin S."/>
            <person name="Johri S."/>
            <person name="Kim M."/>
            <person name="Overton L."/>
            <person name="Reardon M."/>
            <person name="Tsitrin T."/>
            <person name="Vuong H."/>
            <person name="Weaver B."/>
            <person name="Ciecko A."/>
            <person name="Tallon L."/>
            <person name="Jackson J."/>
            <person name="Pai G."/>
            <person name="Aken S.V."/>
            <person name="Utterback T."/>
            <person name="Reidmuller S."/>
            <person name="Feldblyum T."/>
            <person name="Hsiao J."/>
            <person name="Zismann V."/>
            <person name="Iobst S."/>
            <person name="de Vazeille A.R."/>
            <person name="Buell C.R."/>
            <person name="Ying K."/>
            <person name="Li Y."/>
            <person name="Lu T."/>
            <person name="Huang Y."/>
            <person name="Zhao Q."/>
            <person name="Feng Q."/>
            <person name="Zhang L."/>
            <person name="Zhu J."/>
            <person name="Weng Q."/>
            <person name="Mu J."/>
            <person name="Lu Y."/>
            <person name="Fan D."/>
            <person name="Liu Y."/>
            <person name="Guan J."/>
            <person name="Zhang Y."/>
            <person name="Yu S."/>
            <person name="Liu X."/>
            <person name="Zhang Y."/>
            <person name="Hong G."/>
            <person name="Han B."/>
            <person name="Choisne N."/>
            <person name="Demange N."/>
            <person name="Orjeda G."/>
            <person name="Samain S."/>
            <person name="Cattolico L."/>
            <person name="Pelletier E."/>
            <person name="Couloux A."/>
            <person name="Segurens B."/>
            <person name="Wincker P."/>
            <person name="D'Hont A."/>
            <person name="Scarpelli C."/>
            <person name="Weissenbach J."/>
            <person name="Salanoubat M."/>
            <person name="Quetier F."/>
            <person name="Yu Y."/>
            <person name="Kim H.R."/>
            <person name="Rambo T."/>
            <person name="Currie J."/>
            <person name="Collura K."/>
            <person name="Luo M."/>
            <person name="Yang T."/>
            <person name="Ammiraju J.S.S."/>
            <person name="Engler F."/>
            <person name="Soderlund C."/>
            <person name="Wing R.A."/>
            <person name="Palmer L.E."/>
            <person name="de la Bastide M."/>
            <person name="Spiegel L."/>
            <person name="Nascimento L."/>
            <person name="Zutavern T."/>
            <person name="O'Shaughnessy A."/>
            <person name="Dike S."/>
            <person name="Dedhia N."/>
            <person name="Preston R."/>
            <person name="Balija V."/>
            <person name="McCombie W.R."/>
            <person name="Chow T."/>
            <person name="Chen H."/>
            <person name="Chung M."/>
            <person name="Chen C."/>
            <person name="Shaw J."/>
            <person name="Wu H."/>
            <person name="Hsiao K."/>
            <person name="Chao Y."/>
            <person name="Chu M."/>
            <person name="Cheng C."/>
            <person name="Hour A."/>
            <person name="Lee P."/>
            <person name="Lin S."/>
            <person name="Lin Y."/>
            <person name="Liou J."/>
            <person name="Liu S."/>
            <person name="Hsing Y."/>
            <person name="Raghuvanshi S."/>
            <person name="Mohanty A."/>
            <person name="Bharti A.K."/>
            <person name="Gaur A."/>
            <person name="Gupta V."/>
            <person name="Kumar D."/>
            <person name="Ravi V."/>
            <person name="Vij S."/>
            <person name="Kapur A."/>
            <person name="Khurana P."/>
            <person name="Khurana P."/>
            <person name="Khurana J.P."/>
            <person name="Tyagi A.K."/>
            <person name="Gaikwad K."/>
            <person name="Singh A."/>
            <person name="Dalal V."/>
            <person name="Srivastava S."/>
            <person name="Dixit A."/>
            <person name="Pal A.K."/>
            <person name="Ghazi I.A."/>
            <person name="Yadav M."/>
            <person name="Pandit A."/>
            <person name="Bhargava A."/>
            <person name="Sureshbabu K."/>
            <person name="Batra K."/>
            <person name="Sharma T.R."/>
            <person name="Mohapatra T."/>
            <person name="Singh N.K."/>
            <person name="Messing J."/>
            <person name="Nelson A.B."/>
            <person name="Fuks G."/>
            <person name="Kavchok S."/>
            <person name="Keizer G."/>
            <person name="Linton E."/>
            <person name="Llaca V."/>
            <person name="Song R."/>
            <person name="Tanyolac B."/>
            <person name="Young S."/>
            <person name="Ho-Il K."/>
            <person name="Hahn J.H."/>
            <person name="Sangsakoo G."/>
            <person name="Vanavichit A."/>
            <person name="de Mattos Luiz.A.T."/>
            <person name="Zimmer P.D."/>
            <person name="Malone G."/>
            <person name="Dellagostin O."/>
            <person name="de Oliveira A.C."/>
            <person name="Bevan M."/>
            <person name="Bancroft I."/>
            <person name="Minx P."/>
            <person name="Cordum H."/>
            <person name="Wilson R."/>
            <person name="Cheng Z."/>
            <person name="Jin W."/>
            <person name="Jiang J."/>
            <person name="Leong S.A."/>
            <person name="Iwama H."/>
            <person name="Gojobori T."/>
            <person name="Itoh T."/>
            <person name="Niimura Y."/>
            <person name="Fujii Y."/>
            <person name="Habara T."/>
            <person name="Sakai H."/>
            <person name="Sato Y."/>
            <person name="Wilson G."/>
            <person name="Kumar K."/>
            <person name="McCouch S."/>
            <person name="Juretic N."/>
            <person name="Hoen D."/>
            <person name="Wright S."/>
            <person name="Bruskiewich R."/>
            <person name="Bureau T."/>
            <person name="Miyao A."/>
            <person name="Hirochika H."/>
            <person name="Nishikawa T."/>
            <person name="Kadowaki K."/>
            <person name="Sugiura M."/>
            <person name="Burr B."/>
            <person name="Sasaki T."/>
        </authorList>
    </citation>
    <scope>NUCLEOTIDE SEQUENCE [LARGE SCALE GENOMIC DNA]</scope>
    <source>
        <strain evidence="3">cv. Nipponbare</strain>
    </source>
</reference>
<organism evidence="2 3">
    <name type="scientific">Oryza sativa subsp. japonica</name>
    <name type="common">Rice</name>
    <dbReference type="NCBI Taxonomy" id="39947"/>
    <lineage>
        <taxon>Eukaryota</taxon>
        <taxon>Viridiplantae</taxon>
        <taxon>Streptophyta</taxon>
        <taxon>Embryophyta</taxon>
        <taxon>Tracheophyta</taxon>
        <taxon>Spermatophyta</taxon>
        <taxon>Magnoliopsida</taxon>
        <taxon>Liliopsida</taxon>
        <taxon>Poales</taxon>
        <taxon>Poaceae</taxon>
        <taxon>BOP clade</taxon>
        <taxon>Oryzoideae</taxon>
        <taxon>Oryzeae</taxon>
        <taxon>Oryzinae</taxon>
        <taxon>Oryza</taxon>
        <taxon>Oryza sativa</taxon>
    </lineage>
</organism>
<dbReference type="Proteomes" id="UP000059680">
    <property type="component" value="Chromosome 2"/>
</dbReference>
<dbReference type="AlphaFoldDB" id="A0A0P0VIX1"/>
<feature type="compositionally biased region" description="Low complexity" evidence="1">
    <location>
        <begin position="32"/>
        <end position="45"/>
    </location>
</feature>
<evidence type="ECO:0000256" key="1">
    <source>
        <dbReference type="SAM" id="MobiDB-lite"/>
    </source>
</evidence>
<reference evidence="2 3" key="2">
    <citation type="journal article" date="2013" name="Plant Cell Physiol.">
        <title>Rice Annotation Project Database (RAP-DB): an integrative and interactive database for rice genomics.</title>
        <authorList>
            <person name="Sakai H."/>
            <person name="Lee S.S."/>
            <person name="Tanaka T."/>
            <person name="Numa H."/>
            <person name="Kim J."/>
            <person name="Kawahara Y."/>
            <person name="Wakimoto H."/>
            <person name="Yang C.C."/>
            <person name="Iwamoto M."/>
            <person name="Abe T."/>
            <person name="Yamada Y."/>
            <person name="Muto A."/>
            <person name="Inokuchi H."/>
            <person name="Ikemura T."/>
            <person name="Matsumoto T."/>
            <person name="Sasaki T."/>
            <person name="Itoh T."/>
        </authorList>
    </citation>
    <scope>NUCLEOTIDE SEQUENCE [LARGE SCALE GENOMIC DNA]</scope>
    <source>
        <strain evidence="3">cv. Nipponbare</strain>
    </source>
</reference>
<dbReference type="InParanoid" id="A0A0P0VIX1"/>
<dbReference type="PaxDb" id="39947-A0A0P0VIX1"/>
<accession>A0A0P0VIX1</accession>
<dbReference type="EMBL" id="AP014958">
    <property type="protein sequence ID" value="BAS78644.1"/>
    <property type="molecule type" value="Genomic_DNA"/>
</dbReference>
<feature type="compositionally biased region" description="Basic and acidic residues" evidence="1">
    <location>
        <begin position="52"/>
        <end position="66"/>
    </location>
</feature>
<proteinExistence type="predicted"/>
<reference evidence="2 3" key="3">
    <citation type="journal article" date="2013" name="Rice">
        <title>Improvement of the Oryza sativa Nipponbare reference genome using next generation sequence and optical map data.</title>
        <authorList>
            <person name="Kawahara Y."/>
            <person name="de la Bastide M."/>
            <person name="Hamilton J.P."/>
            <person name="Kanamori H."/>
            <person name="McCombie W.R."/>
            <person name="Ouyang S."/>
            <person name="Schwartz D.C."/>
            <person name="Tanaka T."/>
            <person name="Wu J."/>
            <person name="Zhou S."/>
            <person name="Childs K.L."/>
            <person name="Davidson R.M."/>
            <person name="Lin H."/>
            <person name="Quesada-Ocampo L."/>
            <person name="Vaillancourt B."/>
            <person name="Sakai H."/>
            <person name="Lee S.S."/>
            <person name="Kim J."/>
            <person name="Numa H."/>
            <person name="Itoh T."/>
            <person name="Buell C.R."/>
            <person name="Matsumoto T."/>
        </authorList>
    </citation>
    <scope>NUCLEOTIDE SEQUENCE [LARGE SCALE GENOMIC DNA]</scope>
    <source>
        <strain evidence="3">cv. Nipponbare</strain>
    </source>
</reference>
<feature type="region of interest" description="Disordered" evidence="1">
    <location>
        <begin position="32"/>
        <end position="79"/>
    </location>
</feature>
<protein>
    <submittedName>
        <fullName evidence="2">Os02g0474601 protein</fullName>
    </submittedName>
</protein>
<evidence type="ECO:0000313" key="2">
    <source>
        <dbReference type="EMBL" id="BAS78644.1"/>
    </source>
</evidence>
<gene>
    <name evidence="2" type="ordered locus">Os02g0474601</name>
    <name evidence="2" type="ORF">OSNPB_020474601</name>
</gene>
<sequence length="79" mass="8445">MGRPTPCVGGRPWQQLHLASARGDLSSLLSDSRGGLSPLLSDDGAVSLSGESGRRAGELGDTERRRTQARRPGFKQGWQ</sequence>
<keyword evidence="3" id="KW-1185">Reference proteome</keyword>
<name>A0A0P0VIX1_ORYSJ</name>